<evidence type="ECO:0000256" key="2">
    <source>
        <dbReference type="ARBA" id="ARBA00018784"/>
    </source>
</evidence>
<protein>
    <recommendedName>
        <fullName evidence="2">DNA-directed RNA polymerase I subunit RPA12</fullName>
    </recommendedName>
</protein>
<gene>
    <name evidence="10" type="ORF">BSTOLATCC_MIC43453</name>
</gene>
<evidence type="ECO:0000256" key="4">
    <source>
        <dbReference type="ARBA" id="ARBA00022723"/>
    </source>
</evidence>
<dbReference type="SMART" id="SM00440">
    <property type="entry name" value="ZnF_C2C2"/>
    <property type="match status" value="1"/>
</dbReference>
<keyword evidence="11" id="KW-1185">Reference proteome</keyword>
<evidence type="ECO:0000259" key="9">
    <source>
        <dbReference type="PROSITE" id="PS51133"/>
    </source>
</evidence>
<organism evidence="10 11">
    <name type="scientific">Blepharisma stoltei</name>
    <dbReference type="NCBI Taxonomy" id="1481888"/>
    <lineage>
        <taxon>Eukaryota</taxon>
        <taxon>Sar</taxon>
        <taxon>Alveolata</taxon>
        <taxon>Ciliophora</taxon>
        <taxon>Postciliodesmatophora</taxon>
        <taxon>Heterotrichea</taxon>
        <taxon>Heterotrichida</taxon>
        <taxon>Blepharismidae</taxon>
        <taxon>Blepharisma</taxon>
    </lineage>
</organism>
<name>A0AAU9JNX0_9CILI</name>
<evidence type="ECO:0000256" key="3">
    <source>
        <dbReference type="ARBA" id="ARBA00022478"/>
    </source>
</evidence>
<dbReference type="InterPro" id="IPR001222">
    <property type="entry name" value="Znf_TFIIS"/>
</dbReference>
<evidence type="ECO:0000256" key="5">
    <source>
        <dbReference type="ARBA" id="ARBA00022771"/>
    </source>
</evidence>
<dbReference type="InterPro" id="IPR034004">
    <property type="entry name" value="Zn_ribbon_RPA12_C"/>
</dbReference>
<proteinExistence type="predicted"/>
<accession>A0AAU9JNX0</accession>
<evidence type="ECO:0000313" key="10">
    <source>
        <dbReference type="EMBL" id="CAG9327414.1"/>
    </source>
</evidence>
<dbReference type="Gene3D" id="2.20.25.10">
    <property type="match status" value="1"/>
</dbReference>
<dbReference type="EMBL" id="CAJZBQ010000043">
    <property type="protein sequence ID" value="CAG9327414.1"/>
    <property type="molecule type" value="Genomic_DNA"/>
</dbReference>
<comment type="subcellular location">
    <subcellularLocation>
        <location evidence="1">Nucleus</location>
        <location evidence="1">Nucleolus</location>
    </subcellularLocation>
</comment>
<dbReference type="GO" id="GO:0008270">
    <property type="term" value="F:zinc ion binding"/>
    <property type="evidence" value="ECO:0007669"/>
    <property type="project" value="UniProtKB-KW"/>
</dbReference>
<evidence type="ECO:0000256" key="7">
    <source>
        <dbReference type="ARBA" id="ARBA00023242"/>
    </source>
</evidence>
<evidence type="ECO:0000256" key="1">
    <source>
        <dbReference type="ARBA" id="ARBA00004604"/>
    </source>
</evidence>
<dbReference type="PANTHER" id="PTHR11239:SF14">
    <property type="entry name" value="DNA-DIRECTED RNA POLYMERASE I SUBUNIT RPA12"/>
    <property type="match status" value="1"/>
</dbReference>
<evidence type="ECO:0000256" key="8">
    <source>
        <dbReference type="PROSITE-ProRule" id="PRU00472"/>
    </source>
</evidence>
<keyword evidence="3" id="KW-0804">Transcription</keyword>
<dbReference type="GO" id="GO:0003899">
    <property type="term" value="F:DNA-directed RNA polymerase activity"/>
    <property type="evidence" value="ECO:0007669"/>
    <property type="project" value="InterPro"/>
</dbReference>
<evidence type="ECO:0000313" key="11">
    <source>
        <dbReference type="Proteomes" id="UP001162131"/>
    </source>
</evidence>
<dbReference type="CDD" id="cd10507">
    <property type="entry name" value="Zn-ribbon_RPA12"/>
    <property type="match status" value="1"/>
</dbReference>
<dbReference type="SUPFAM" id="SSF57783">
    <property type="entry name" value="Zinc beta-ribbon"/>
    <property type="match status" value="1"/>
</dbReference>
<dbReference type="AlphaFoldDB" id="A0AAU9JNX0"/>
<sequence>MSSELSPPVQFCTECKSLLGEIPICGRCNTANELKDKEITIERNYPGRRGWDQEIIKAARATMNIECSQCGAQKMYYTSRQMRSADEGETVFLECPKCGYKTVQN</sequence>
<dbReference type="InterPro" id="IPR012164">
    <property type="entry name" value="Rpa12/Rpb9/Rpc10/TFS"/>
</dbReference>
<dbReference type="GO" id="GO:0006363">
    <property type="term" value="P:termination of RNA polymerase I transcription"/>
    <property type="evidence" value="ECO:0007669"/>
    <property type="project" value="TreeGrafter"/>
</dbReference>
<comment type="caution">
    <text evidence="10">The sequence shown here is derived from an EMBL/GenBank/DDBJ whole genome shotgun (WGS) entry which is preliminary data.</text>
</comment>
<dbReference type="GO" id="GO:0003676">
    <property type="term" value="F:nucleic acid binding"/>
    <property type="evidence" value="ECO:0007669"/>
    <property type="project" value="InterPro"/>
</dbReference>
<feature type="domain" description="TFIIS-type" evidence="9">
    <location>
        <begin position="63"/>
        <end position="103"/>
    </location>
</feature>
<keyword evidence="4" id="KW-0479">Metal-binding</keyword>
<dbReference type="Proteomes" id="UP001162131">
    <property type="component" value="Unassembled WGS sequence"/>
</dbReference>
<dbReference type="PANTHER" id="PTHR11239">
    <property type="entry name" value="DNA-DIRECTED RNA POLYMERASE"/>
    <property type="match status" value="1"/>
</dbReference>
<keyword evidence="6" id="KW-0862">Zinc</keyword>
<dbReference type="GO" id="GO:0005736">
    <property type="term" value="C:RNA polymerase I complex"/>
    <property type="evidence" value="ECO:0007669"/>
    <property type="project" value="TreeGrafter"/>
</dbReference>
<dbReference type="PROSITE" id="PS51133">
    <property type="entry name" value="ZF_TFIIS_2"/>
    <property type="match status" value="1"/>
</dbReference>
<keyword evidence="5 8" id="KW-0863">Zinc-finger</keyword>
<evidence type="ECO:0000256" key="6">
    <source>
        <dbReference type="ARBA" id="ARBA00022833"/>
    </source>
</evidence>
<keyword evidence="3" id="KW-0240">DNA-directed RNA polymerase</keyword>
<reference evidence="10" key="1">
    <citation type="submission" date="2021-09" db="EMBL/GenBank/DDBJ databases">
        <authorList>
            <consortium name="AG Swart"/>
            <person name="Singh M."/>
            <person name="Singh A."/>
            <person name="Seah K."/>
            <person name="Emmerich C."/>
        </authorList>
    </citation>
    <scope>NUCLEOTIDE SEQUENCE</scope>
    <source>
        <strain evidence="10">ATCC30299</strain>
    </source>
</reference>
<dbReference type="Pfam" id="PF01096">
    <property type="entry name" value="Zn_ribbon_TFIIS"/>
    <property type="match status" value="1"/>
</dbReference>
<keyword evidence="7" id="KW-0539">Nucleus</keyword>